<dbReference type="AlphaFoldDB" id="L7JVI5"/>
<organism evidence="2 3">
    <name type="scientific">Trachipleistophora hominis</name>
    <name type="common">Microsporidian parasite</name>
    <dbReference type="NCBI Taxonomy" id="72359"/>
    <lineage>
        <taxon>Eukaryota</taxon>
        <taxon>Fungi</taxon>
        <taxon>Fungi incertae sedis</taxon>
        <taxon>Microsporidia</taxon>
        <taxon>Pleistophoridae</taxon>
        <taxon>Trachipleistophora</taxon>
    </lineage>
</organism>
<dbReference type="OrthoDB" id="2193863at2759"/>
<feature type="region of interest" description="Disordered" evidence="1">
    <location>
        <begin position="79"/>
        <end position="108"/>
    </location>
</feature>
<reference evidence="2 3" key="1">
    <citation type="journal article" date="2012" name="PLoS Pathog.">
        <title>The genome of the obligate intracellular parasite Trachipleistophora hominis: new insights into microsporidian genome dynamics and reductive evolution.</title>
        <authorList>
            <person name="Heinz E."/>
            <person name="Williams T.A."/>
            <person name="Nakjang S."/>
            <person name="Noel C.J."/>
            <person name="Swan D.C."/>
            <person name="Goldberg A.V."/>
            <person name="Harris S.R."/>
            <person name="Weinmaier T."/>
            <person name="Markert S."/>
            <person name="Becher D."/>
            <person name="Bernhardt J."/>
            <person name="Dagan T."/>
            <person name="Hacker C."/>
            <person name="Lucocq J.M."/>
            <person name="Schweder T."/>
            <person name="Rattei T."/>
            <person name="Hall N."/>
            <person name="Hirt R.P."/>
            <person name="Embley T.M."/>
        </authorList>
    </citation>
    <scope>NUCLEOTIDE SEQUENCE [LARGE SCALE GENOMIC DNA]</scope>
</reference>
<dbReference type="Proteomes" id="UP000011185">
    <property type="component" value="Unassembled WGS sequence"/>
</dbReference>
<dbReference type="HOGENOM" id="CLU_175004_0_0_1"/>
<dbReference type="OMA" id="LHECGQD"/>
<evidence type="ECO:0008006" key="4">
    <source>
        <dbReference type="Google" id="ProtNLM"/>
    </source>
</evidence>
<protein>
    <recommendedName>
        <fullName evidence="4">60S acidic ribosomal protein P2</fullName>
    </recommendedName>
</protein>
<proteinExistence type="predicted"/>
<dbReference type="InParanoid" id="L7JVI5"/>
<sequence length="108" mass="11716">MSAEKIENIYPLAALLLHECGQDITKEGMKGIFDYVKAECQPKLAELYSVDKERMEGIYSMLMQAPAAASEAVVTDGAAKKEEAKPKEEAAPAATEDVDLFGDDDLFG</sequence>
<evidence type="ECO:0000256" key="1">
    <source>
        <dbReference type="SAM" id="MobiDB-lite"/>
    </source>
</evidence>
<evidence type="ECO:0000313" key="2">
    <source>
        <dbReference type="EMBL" id="ELQ75310.1"/>
    </source>
</evidence>
<keyword evidence="3" id="KW-1185">Reference proteome</keyword>
<gene>
    <name evidence="2" type="ORF">THOM_1753</name>
</gene>
<evidence type="ECO:0000313" key="3">
    <source>
        <dbReference type="Proteomes" id="UP000011185"/>
    </source>
</evidence>
<dbReference type="EMBL" id="JH993973">
    <property type="protein sequence ID" value="ELQ75310.1"/>
    <property type="molecule type" value="Genomic_DNA"/>
</dbReference>
<feature type="compositionally biased region" description="Basic and acidic residues" evidence="1">
    <location>
        <begin position="79"/>
        <end position="90"/>
    </location>
</feature>
<accession>L7JVI5</accession>
<name>L7JVI5_TRAHO</name>
<feature type="compositionally biased region" description="Acidic residues" evidence="1">
    <location>
        <begin position="96"/>
        <end position="108"/>
    </location>
</feature>
<dbReference type="VEuPathDB" id="MicrosporidiaDB:THOM_1753"/>